<dbReference type="InterPro" id="IPR036652">
    <property type="entry name" value="YjeF_N_dom_sf"/>
</dbReference>
<evidence type="ECO:0000256" key="10">
    <source>
        <dbReference type="ARBA" id="ARBA00023027"/>
    </source>
</evidence>
<evidence type="ECO:0000256" key="1">
    <source>
        <dbReference type="ARBA" id="ARBA00000013"/>
    </source>
</evidence>
<organism evidence="22 23">
    <name type="scientific">Anseongella ginsenosidimutans</name>
    <dbReference type="NCBI Taxonomy" id="496056"/>
    <lineage>
        <taxon>Bacteria</taxon>
        <taxon>Pseudomonadati</taxon>
        <taxon>Bacteroidota</taxon>
        <taxon>Sphingobacteriia</taxon>
        <taxon>Sphingobacteriales</taxon>
        <taxon>Sphingobacteriaceae</taxon>
        <taxon>Anseongella</taxon>
    </lineage>
</organism>
<keyword evidence="10 17" id="KW-0520">NAD</keyword>
<dbReference type="GO" id="GO:0052855">
    <property type="term" value="F:ADP-dependent NAD(P)H-hydrate dehydratase activity"/>
    <property type="evidence" value="ECO:0007669"/>
    <property type="project" value="UniProtKB-UniRule"/>
</dbReference>
<evidence type="ECO:0000313" key="23">
    <source>
        <dbReference type="Proteomes" id="UP000295807"/>
    </source>
</evidence>
<feature type="binding site" evidence="17">
    <location>
        <position position="342"/>
    </location>
    <ligand>
        <name>(6S)-NADPHX</name>
        <dbReference type="ChEBI" id="CHEBI:64076"/>
    </ligand>
</feature>
<feature type="binding site" evidence="18">
    <location>
        <begin position="57"/>
        <end position="61"/>
    </location>
    <ligand>
        <name>(6S)-NADPHX</name>
        <dbReference type="ChEBI" id="CHEBI:64076"/>
    </ligand>
</feature>
<evidence type="ECO:0000313" key="22">
    <source>
        <dbReference type="EMBL" id="TCS86261.1"/>
    </source>
</evidence>
<dbReference type="OrthoDB" id="9806925at2"/>
<dbReference type="NCBIfam" id="TIGR00196">
    <property type="entry name" value="yjeF_cterm"/>
    <property type="match status" value="1"/>
</dbReference>
<comment type="similarity">
    <text evidence="3 19">In the N-terminal section; belongs to the NnrE/AIBP family.</text>
</comment>
<dbReference type="InterPro" id="IPR017953">
    <property type="entry name" value="Carbohydrate_kinase_pred_CS"/>
</dbReference>
<keyword evidence="9 18" id="KW-0630">Potassium</keyword>
<comment type="function">
    <text evidence="14 19">Bifunctional enzyme that catalyzes the epimerization of the S- and R-forms of NAD(P)HX and the dehydration of the S-form of NAD(P)HX at the expense of ADP, which is converted to AMP. This allows the repair of both epimers of NAD(P)HX, a damaged form of NAD(P)H that is a result of enzymatic or heat-dependent hydration.</text>
</comment>
<evidence type="ECO:0000256" key="8">
    <source>
        <dbReference type="ARBA" id="ARBA00022857"/>
    </source>
</evidence>
<dbReference type="HAMAP" id="MF_01965">
    <property type="entry name" value="NADHX_dehydratase"/>
    <property type="match status" value="1"/>
</dbReference>
<evidence type="ECO:0000256" key="7">
    <source>
        <dbReference type="ARBA" id="ARBA00022840"/>
    </source>
</evidence>
<gene>
    <name evidence="18" type="primary">nnrE</name>
    <name evidence="17" type="synonym">nnrD</name>
    <name evidence="22" type="ORF">EDD80_10852</name>
</gene>
<comment type="function">
    <text evidence="17">Catalyzes the dehydration of the S-form of NAD(P)HX at the expense of ADP, which is converted to AMP. Together with NAD(P)HX epimerase, which catalyzes the epimerization of the S- and R-forms, the enzyme allows the repair of both epimers of NAD(P)HX, a damaged form of NAD(P)H that is a result of enzymatic or heat-dependent hydration.</text>
</comment>
<dbReference type="Gene3D" id="3.40.1190.20">
    <property type="match status" value="1"/>
</dbReference>
<dbReference type="PROSITE" id="PS51385">
    <property type="entry name" value="YJEF_N"/>
    <property type="match status" value="1"/>
</dbReference>
<dbReference type="GO" id="GO:0005524">
    <property type="term" value="F:ATP binding"/>
    <property type="evidence" value="ECO:0007669"/>
    <property type="project" value="UniProtKB-UniRule"/>
</dbReference>
<dbReference type="AlphaFoldDB" id="A0A4R3KQJ0"/>
<proteinExistence type="inferred from homology"/>
<comment type="cofactor">
    <cofactor evidence="17">
        <name>Mg(2+)</name>
        <dbReference type="ChEBI" id="CHEBI:18420"/>
    </cofactor>
</comment>
<dbReference type="Gene3D" id="3.40.50.10260">
    <property type="entry name" value="YjeF N-terminal domain"/>
    <property type="match status" value="1"/>
</dbReference>
<feature type="binding site" evidence="17">
    <location>
        <position position="395"/>
    </location>
    <ligand>
        <name>(6S)-NADPHX</name>
        <dbReference type="ChEBI" id="CHEBI:64076"/>
    </ligand>
</feature>
<evidence type="ECO:0000256" key="9">
    <source>
        <dbReference type="ARBA" id="ARBA00022958"/>
    </source>
</evidence>
<feature type="binding site" evidence="17">
    <location>
        <begin position="430"/>
        <end position="434"/>
    </location>
    <ligand>
        <name>AMP</name>
        <dbReference type="ChEBI" id="CHEBI:456215"/>
    </ligand>
</feature>
<dbReference type="GO" id="GO:0052856">
    <property type="term" value="F:NAD(P)HX epimerase activity"/>
    <property type="evidence" value="ECO:0007669"/>
    <property type="project" value="UniProtKB-UniRule"/>
</dbReference>
<keyword evidence="7 17" id="KW-0067">ATP-binding</keyword>
<feature type="binding site" evidence="17">
    <location>
        <position position="279"/>
    </location>
    <ligand>
        <name>(6S)-NADPHX</name>
        <dbReference type="ChEBI" id="CHEBI:64076"/>
    </ligand>
</feature>
<keyword evidence="5 18" id="KW-0479">Metal-binding</keyword>
<dbReference type="PIRSF" id="PIRSF017184">
    <property type="entry name" value="Nnr"/>
    <property type="match status" value="1"/>
</dbReference>
<dbReference type="InterPro" id="IPR030677">
    <property type="entry name" value="Nnr"/>
</dbReference>
<accession>A0A4R3KQJ0</accession>
<comment type="catalytic activity">
    <reaction evidence="15 17 19">
        <text>(6S)-NADHX + ADP = AMP + phosphate + NADH + H(+)</text>
        <dbReference type="Rhea" id="RHEA:32223"/>
        <dbReference type="ChEBI" id="CHEBI:15378"/>
        <dbReference type="ChEBI" id="CHEBI:43474"/>
        <dbReference type="ChEBI" id="CHEBI:57945"/>
        <dbReference type="ChEBI" id="CHEBI:64074"/>
        <dbReference type="ChEBI" id="CHEBI:456215"/>
        <dbReference type="ChEBI" id="CHEBI:456216"/>
        <dbReference type="EC" id="4.2.1.136"/>
    </reaction>
</comment>
<sequence length="519" mass="55826">MKLLNIQQIREWDAFTVRHEPVSSPDLMERAGRACTDYLIRHFSREYAFLVFCGLGNNGGDGLVIARLLAGYGYRVDVVVLKHANRRSDDFSLNLKRLENVPEVPVHEVVSGDQLAALPGRDKNAEMQEPDSGSRMVIIDALLGSGISKPLEGLLAETVNYINNSGRQVISIDVPTGLPADIEQWNAAIYKNLVTAHTTLTFQVPKTSFLFPDAGRFCGTLSVLDIGLHTDFLPGLSSDMEYIDKAFIDPLIKPRHKFDHKGNFGHALLVAGSRGKNGAAILAARACLRSGAGLLSVGVPQHSYPILQTAVPEAMVLPDNSDDYPVFSFGPGKYTAVGVGAGIGTEAKTLEGYKRFLQALRKPVVIDADGLNLLAGLLKTEPGFRIPENSVLTPHVKEFSRLAGEAGNSYERFHHLREFAATHQAHVLLKGAHSCLAAPDGTCYFNSTGNPAMAKGGSGDVLTGMITALLAQGYNPRDAALLGMYFHGKAGDSAARKRPASAVIASDIIEEISIEVSTA</sequence>
<dbReference type="PANTHER" id="PTHR12592:SF0">
    <property type="entry name" value="ATP-DEPENDENT (S)-NAD(P)H-HYDRATE DEHYDRATASE"/>
    <property type="match status" value="1"/>
</dbReference>
<feature type="binding site" evidence="18">
    <location>
        <position position="173"/>
    </location>
    <ligand>
        <name>(6S)-NADPHX</name>
        <dbReference type="ChEBI" id="CHEBI:64076"/>
    </ligand>
</feature>
<comment type="similarity">
    <text evidence="18">Belongs to the NnrE/AIBP family.</text>
</comment>
<name>A0A4R3KQJ0_9SPHI</name>
<evidence type="ECO:0000256" key="14">
    <source>
        <dbReference type="ARBA" id="ARBA00025153"/>
    </source>
</evidence>
<dbReference type="SUPFAM" id="SSF53613">
    <property type="entry name" value="Ribokinase-like"/>
    <property type="match status" value="1"/>
</dbReference>
<comment type="similarity">
    <text evidence="4 19">In the C-terminal section; belongs to the NnrD/CARKD family.</text>
</comment>
<keyword evidence="13" id="KW-0511">Multifunctional enzyme</keyword>
<keyword evidence="11 18" id="KW-0413">Isomerase</keyword>
<dbReference type="RefSeq" id="WP_132129665.1">
    <property type="nucleotide sequence ID" value="NZ_CP042432.1"/>
</dbReference>
<dbReference type="EMBL" id="SMAD01000008">
    <property type="protein sequence ID" value="TCS86261.1"/>
    <property type="molecule type" value="Genomic_DNA"/>
</dbReference>
<comment type="function">
    <text evidence="18">Catalyzes the epimerization of the S- and R-forms of NAD(P)HX, a damaged form of NAD(P)H that is a result of enzymatic or heat-dependent hydration. This is a prerequisite for the S-specific NAD(P)H-hydrate dehydratase to allow the repair of both epimers of NAD(P)HX.</text>
</comment>
<evidence type="ECO:0000256" key="15">
    <source>
        <dbReference type="ARBA" id="ARBA00048238"/>
    </source>
</evidence>
<dbReference type="Pfam" id="PF01256">
    <property type="entry name" value="Carb_kinase"/>
    <property type="match status" value="1"/>
</dbReference>
<dbReference type="NCBIfam" id="TIGR00197">
    <property type="entry name" value="yjeF_nterm"/>
    <property type="match status" value="1"/>
</dbReference>
<feature type="binding site" evidence="17">
    <location>
        <position position="460"/>
    </location>
    <ligand>
        <name>(6S)-NADPHX</name>
        <dbReference type="ChEBI" id="CHEBI:64076"/>
    </ligand>
</feature>
<feature type="binding site" evidence="18">
    <location>
        <begin position="144"/>
        <end position="150"/>
    </location>
    <ligand>
        <name>(6S)-NADPHX</name>
        <dbReference type="ChEBI" id="CHEBI:64076"/>
    </ligand>
</feature>
<keyword evidence="6 17" id="KW-0547">Nucleotide-binding</keyword>
<reference evidence="22 23" key="1">
    <citation type="submission" date="2019-03" db="EMBL/GenBank/DDBJ databases">
        <title>Genomic Encyclopedia of Type Strains, Phase IV (KMG-IV): sequencing the most valuable type-strain genomes for metagenomic binning, comparative biology and taxonomic classification.</title>
        <authorList>
            <person name="Goeker M."/>
        </authorList>
    </citation>
    <scope>NUCLEOTIDE SEQUENCE [LARGE SCALE GENOMIC DNA]</scope>
    <source>
        <strain evidence="22 23">DSM 21100</strain>
    </source>
</reference>
<dbReference type="CDD" id="cd01171">
    <property type="entry name" value="YXKO-related"/>
    <property type="match status" value="1"/>
</dbReference>
<evidence type="ECO:0000256" key="16">
    <source>
        <dbReference type="ARBA" id="ARBA00049209"/>
    </source>
</evidence>
<dbReference type="GO" id="GO:0046496">
    <property type="term" value="P:nicotinamide nucleotide metabolic process"/>
    <property type="evidence" value="ECO:0007669"/>
    <property type="project" value="UniProtKB-UniRule"/>
</dbReference>
<dbReference type="PROSITE" id="PS01050">
    <property type="entry name" value="YJEF_C_2"/>
    <property type="match status" value="1"/>
</dbReference>
<feature type="binding site" evidence="17">
    <location>
        <position position="459"/>
    </location>
    <ligand>
        <name>AMP</name>
        <dbReference type="ChEBI" id="CHEBI:456215"/>
    </ligand>
</feature>
<evidence type="ECO:0000256" key="11">
    <source>
        <dbReference type="ARBA" id="ARBA00023235"/>
    </source>
</evidence>
<comment type="cofactor">
    <cofactor evidence="18 19">
        <name>K(+)</name>
        <dbReference type="ChEBI" id="CHEBI:29103"/>
    </cofactor>
    <text evidence="18 19">Binds 1 potassium ion per subunit.</text>
</comment>
<keyword evidence="12 17" id="KW-0456">Lyase</keyword>
<dbReference type="InterPro" id="IPR029056">
    <property type="entry name" value="Ribokinase-like"/>
</dbReference>
<evidence type="ECO:0000259" key="20">
    <source>
        <dbReference type="PROSITE" id="PS51383"/>
    </source>
</evidence>
<comment type="caution">
    <text evidence="22">The sequence shown here is derived from an EMBL/GenBank/DDBJ whole genome shotgun (WGS) entry which is preliminary data.</text>
</comment>
<comment type="catalytic activity">
    <reaction evidence="16 17 19">
        <text>(6S)-NADPHX + ADP = AMP + phosphate + NADPH + H(+)</text>
        <dbReference type="Rhea" id="RHEA:32235"/>
        <dbReference type="ChEBI" id="CHEBI:15378"/>
        <dbReference type="ChEBI" id="CHEBI:43474"/>
        <dbReference type="ChEBI" id="CHEBI:57783"/>
        <dbReference type="ChEBI" id="CHEBI:64076"/>
        <dbReference type="ChEBI" id="CHEBI:456215"/>
        <dbReference type="ChEBI" id="CHEBI:456216"/>
        <dbReference type="EC" id="4.2.1.136"/>
    </reaction>
</comment>
<feature type="binding site" evidence="18">
    <location>
        <position position="140"/>
    </location>
    <ligand>
        <name>K(+)</name>
        <dbReference type="ChEBI" id="CHEBI:29103"/>
    </ligand>
</feature>
<feature type="domain" description="YjeF C-terminal" evidence="20">
    <location>
        <begin position="244"/>
        <end position="519"/>
    </location>
</feature>
<evidence type="ECO:0000256" key="3">
    <source>
        <dbReference type="ARBA" id="ARBA00006001"/>
    </source>
</evidence>
<evidence type="ECO:0000256" key="17">
    <source>
        <dbReference type="HAMAP-Rule" id="MF_01965"/>
    </source>
</evidence>
<evidence type="ECO:0000256" key="18">
    <source>
        <dbReference type="HAMAP-Rule" id="MF_01966"/>
    </source>
</evidence>
<evidence type="ECO:0000256" key="2">
    <source>
        <dbReference type="ARBA" id="ARBA00000909"/>
    </source>
</evidence>
<protein>
    <recommendedName>
        <fullName evidence="19">Bifunctional NAD(P)H-hydrate repair enzyme</fullName>
    </recommendedName>
    <alternativeName>
        <fullName evidence="19">Nicotinamide nucleotide repair protein</fullName>
    </alternativeName>
    <domain>
        <recommendedName>
            <fullName evidence="19">ADP-dependent (S)-NAD(P)H-hydrate dehydratase</fullName>
            <ecNumber evidence="19">4.2.1.136</ecNumber>
        </recommendedName>
        <alternativeName>
            <fullName evidence="19">ADP-dependent NAD(P)HX dehydratase</fullName>
        </alternativeName>
    </domain>
    <domain>
        <recommendedName>
            <fullName evidence="19">NAD(P)H-hydrate epimerase</fullName>
            <ecNumber evidence="19">5.1.99.6</ecNumber>
        </recommendedName>
    </domain>
</protein>
<comment type="similarity">
    <text evidence="17">Belongs to the NnrD/CARKD family.</text>
</comment>
<evidence type="ECO:0000256" key="13">
    <source>
        <dbReference type="ARBA" id="ARBA00023268"/>
    </source>
</evidence>
<keyword evidence="8 17" id="KW-0521">NADP</keyword>
<comment type="subunit">
    <text evidence="17">Homotetramer.</text>
</comment>
<comment type="caution">
    <text evidence="18">Lacks conserved residue(s) required for the propagation of feature annotation.</text>
</comment>
<dbReference type="EC" id="4.2.1.136" evidence="19"/>
<evidence type="ECO:0000256" key="19">
    <source>
        <dbReference type="PIRNR" id="PIRNR017184"/>
    </source>
</evidence>
<dbReference type="SUPFAM" id="SSF64153">
    <property type="entry name" value="YjeF N-terminal domain-like"/>
    <property type="match status" value="1"/>
</dbReference>
<dbReference type="Pfam" id="PF03853">
    <property type="entry name" value="YjeF_N"/>
    <property type="match status" value="1"/>
</dbReference>
<dbReference type="InterPro" id="IPR000631">
    <property type="entry name" value="CARKD"/>
</dbReference>
<evidence type="ECO:0000256" key="12">
    <source>
        <dbReference type="ARBA" id="ARBA00023239"/>
    </source>
</evidence>
<dbReference type="PROSITE" id="PS51383">
    <property type="entry name" value="YJEF_C_3"/>
    <property type="match status" value="1"/>
</dbReference>
<dbReference type="EC" id="5.1.99.6" evidence="19"/>
<feature type="domain" description="YjeF N-terminal" evidence="21">
    <location>
        <begin position="9"/>
        <end position="234"/>
    </location>
</feature>
<evidence type="ECO:0000256" key="5">
    <source>
        <dbReference type="ARBA" id="ARBA00022723"/>
    </source>
</evidence>
<dbReference type="PANTHER" id="PTHR12592">
    <property type="entry name" value="ATP-DEPENDENT (S)-NAD(P)H-HYDRATE DEHYDRATASE FAMILY MEMBER"/>
    <property type="match status" value="1"/>
</dbReference>
<keyword evidence="23" id="KW-1185">Reference proteome</keyword>
<evidence type="ECO:0000259" key="21">
    <source>
        <dbReference type="PROSITE" id="PS51385"/>
    </source>
</evidence>
<dbReference type="GO" id="GO:0110051">
    <property type="term" value="P:metabolite repair"/>
    <property type="evidence" value="ECO:0007669"/>
    <property type="project" value="TreeGrafter"/>
</dbReference>
<dbReference type="InterPro" id="IPR004443">
    <property type="entry name" value="YjeF_N_dom"/>
</dbReference>
<comment type="catalytic activity">
    <reaction evidence="1 18 19">
        <text>(6R)-NADHX = (6S)-NADHX</text>
        <dbReference type="Rhea" id="RHEA:32215"/>
        <dbReference type="ChEBI" id="CHEBI:64074"/>
        <dbReference type="ChEBI" id="CHEBI:64075"/>
        <dbReference type="EC" id="5.1.99.6"/>
    </reaction>
</comment>
<evidence type="ECO:0000256" key="6">
    <source>
        <dbReference type="ARBA" id="ARBA00022741"/>
    </source>
</evidence>
<feature type="binding site" evidence="18">
    <location>
        <position position="58"/>
    </location>
    <ligand>
        <name>K(+)</name>
        <dbReference type="ChEBI" id="CHEBI:29103"/>
    </ligand>
</feature>
<dbReference type="HAMAP" id="MF_01966">
    <property type="entry name" value="NADHX_epimerase"/>
    <property type="match status" value="1"/>
</dbReference>
<comment type="catalytic activity">
    <reaction evidence="2 18 19">
        <text>(6R)-NADPHX = (6S)-NADPHX</text>
        <dbReference type="Rhea" id="RHEA:32227"/>
        <dbReference type="ChEBI" id="CHEBI:64076"/>
        <dbReference type="ChEBI" id="CHEBI:64077"/>
        <dbReference type="EC" id="5.1.99.6"/>
    </reaction>
</comment>
<evidence type="ECO:0000256" key="4">
    <source>
        <dbReference type="ARBA" id="ARBA00009524"/>
    </source>
</evidence>
<feature type="binding site" evidence="18">
    <location>
        <position position="176"/>
    </location>
    <ligand>
        <name>K(+)</name>
        <dbReference type="ChEBI" id="CHEBI:29103"/>
    </ligand>
</feature>
<dbReference type="Proteomes" id="UP000295807">
    <property type="component" value="Unassembled WGS sequence"/>
</dbReference>
<dbReference type="GO" id="GO:0046872">
    <property type="term" value="F:metal ion binding"/>
    <property type="evidence" value="ECO:0007669"/>
    <property type="project" value="UniProtKB-UniRule"/>
</dbReference>